<dbReference type="InParanoid" id="A0A194WV30"/>
<dbReference type="GO" id="GO:0046872">
    <property type="term" value="F:metal ion binding"/>
    <property type="evidence" value="ECO:0007669"/>
    <property type="project" value="UniProtKB-KW"/>
</dbReference>
<keyword evidence="5 8" id="KW-0378">Hydrolase</keyword>
<protein>
    <recommendedName>
        <fullName evidence="8">Carboxylic ester hydrolase</fullName>
        <ecNumber evidence="8">3.1.1.-</ecNumber>
    </recommendedName>
</protein>
<evidence type="ECO:0000256" key="3">
    <source>
        <dbReference type="ARBA" id="ARBA00022723"/>
    </source>
</evidence>
<keyword evidence="10" id="KW-1185">Reference proteome</keyword>
<dbReference type="Pfam" id="PF07519">
    <property type="entry name" value="Tannase"/>
    <property type="match status" value="1"/>
</dbReference>
<dbReference type="PANTHER" id="PTHR33938:SF8">
    <property type="entry name" value="CARBOXYLIC ESTER HYDROLASE"/>
    <property type="match status" value="1"/>
</dbReference>
<evidence type="ECO:0000313" key="10">
    <source>
        <dbReference type="Proteomes" id="UP000070700"/>
    </source>
</evidence>
<dbReference type="RefSeq" id="XP_018065879.1">
    <property type="nucleotide sequence ID" value="XM_018217803.1"/>
</dbReference>
<keyword evidence="3" id="KW-0479">Metal-binding</keyword>
<keyword evidence="6" id="KW-0106">Calcium</keyword>
<evidence type="ECO:0000256" key="2">
    <source>
        <dbReference type="ARBA" id="ARBA00022487"/>
    </source>
</evidence>
<reference evidence="9 10" key="1">
    <citation type="submission" date="2015-10" db="EMBL/GenBank/DDBJ databases">
        <title>Full genome of DAOMC 229536 Phialocephala scopiformis, a fungal endophyte of spruce producing the potent anti-insectan compound rugulosin.</title>
        <authorList>
            <consortium name="DOE Joint Genome Institute"/>
            <person name="Walker A.K."/>
            <person name="Frasz S.L."/>
            <person name="Seifert K.A."/>
            <person name="Miller J.D."/>
            <person name="Mondo S.J."/>
            <person name="Labutti K."/>
            <person name="Lipzen A."/>
            <person name="Dockter R."/>
            <person name="Kennedy M."/>
            <person name="Grigoriev I.V."/>
            <person name="Spatafora J.W."/>
        </authorList>
    </citation>
    <scope>NUCLEOTIDE SEQUENCE [LARGE SCALE GENOMIC DNA]</scope>
    <source>
        <strain evidence="9 10">CBS 120377</strain>
    </source>
</reference>
<dbReference type="OrthoDB" id="3039123at2759"/>
<evidence type="ECO:0000256" key="8">
    <source>
        <dbReference type="RuleBase" id="RU361238"/>
    </source>
</evidence>
<evidence type="ECO:0000313" key="9">
    <source>
        <dbReference type="EMBL" id="KUJ11524.1"/>
    </source>
</evidence>
<evidence type="ECO:0000256" key="4">
    <source>
        <dbReference type="ARBA" id="ARBA00022729"/>
    </source>
</evidence>
<gene>
    <name evidence="9" type="ORF">LY89DRAFT_710068</name>
</gene>
<sequence length="501" mass="54422">MLLVFHEYKIGVLYLRFSNQDRVRKEILNLSANTVSNATIVGLNATFSYCNVTVTYTHPGWNDTIHITIYLPPNSTWNGRFQGVGGGGWAASSGAVSLLSPVASNYAAGNTDAGHPVNTASSASWAFNARNDLNIPLLTDFASVALNDLAVAGKQLSNAYYGYGPRHSYWSGCSTGGRQGLMMAQRYPTAYDGIYAGSPAIHWPTFQVAQYWGQFVMNQLDYHPPTCIFDAITAAAVSACDNLDGVEDGVISALSLCNFDPMTIVNTTANCSGTPVTIRVKDAEIVQKVWEGPRTSDGTFLYWGLNRGAPFEGLTNTSCTSLTNCTGAPFSITPDWINNWVLANPTFNLSAITLDEFTSIFYRAYTLYDYLIGTDNPDLSEFKRAGGKMIAWHGLADQLIYPNGTVDYYQKVEARDPAVRDFYRFYEAPGVQHCGGGVGAAPSDQLDAVVDWVEKGLKPDTLAAVTTDGEKHRNLCQFPLVSVYKGGNTSLATSFACETSF</sequence>
<dbReference type="KEGG" id="psco:LY89DRAFT_710068"/>
<proteinExistence type="inferred from homology"/>
<evidence type="ECO:0000256" key="6">
    <source>
        <dbReference type="ARBA" id="ARBA00022837"/>
    </source>
</evidence>
<evidence type="ECO:0000256" key="7">
    <source>
        <dbReference type="ARBA" id="ARBA00023157"/>
    </source>
</evidence>
<dbReference type="Proteomes" id="UP000070700">
    <property type="component" value="Unassembled WGS sequence"/>
</dbReference>
<dbReference type="EC" id="3.1.1.-" evidence="8"/>
<dbReference type="InterPro" id="IPR029058">
    <property type="entry name" value="AB_hydrolase_fold"/>
</dbReference>
<dbReference type="InterPro" id="IPR011118">
    <property type="entry name" value="Tannase/feruloyl_esterase"/>
</dbReference>
<dbReference type="AlphaFoldDB" id="A0A194WV30"/>
<accession>A0A194WV30</accession>
<keyword evidence="7" id="KW-1015">Disulfide bond</keyword>
<dbReference type="GO" id="GO:0030600">
    <property type="term" value="F:feruloyl esterase activity"/>
    <property type="evidence" value="ECO:0007669"/>
    <property type="project" value="UniProtKB-ARBA"/>
</dbReference>
<dbReference type="GeneID" id="28827529"/>
<evidence type="ECO:0000256" key="1">
    <source>
        <dbReference type="ARBA" id="ARBA00006249"/>
    </source>
</evidence>
<dbReference type="SUPFAM" id="SSF53474">
    <property type="entry name" value="alpha/beta-Hydrolases"/>
    <property type="match status" value="1"/>
</dbReference>
<dbReference type="Gene3D" id="3.40.50.1820">
    <property type="entry name" value="alpha/beta hydrolase"/>
    <property type="match status" value="1"/>
</dbReference>
<comment type="similarity">
    <text evidence="1 8">Belongs to the tannase family.</text>
</comment>
<name>A0A194WV30_MOLSC</name>
<keyword evidence="4" id="KW-0732">Signal</keyword>
<organism evidence="9 10">
    <name type="scientific">Mollisia scopiformis</name>
    <name type="common">Conifer needle endophyte fungus</name>
    <name type="synonym">Phialocephala scopiformis</name>
    <dbReference type="NCBI Taxonomy" id="149040"/>
    <lineage>
        <taxon>Eukaryota</taxon>
        <taxon>Fungi</taxon>
        <taxon>Dikarya</taxon>
        <taxon>Ascomycota</taxon>
        <taxon>Pezizomycotina</taxon>
        <taxon>Leotiomycetes</taxon>
        <taxon>Helotiales</taxon>
        <taxon>Mollisiaceae</taxon>
        <taxon>Mollisia</taxon>
    </lineage>
</organism>
<dbReference type="PANTHER" id="PTHR33938">
    <property type="entry name" value="FERULOYL ESTERASE B-RELATED"/>
    <property type="match status" value="1"/>
</dbReference>
<evidence type="ECO:0000256" key="5">
    <source>
        <dbReference type="ARBA" id="ARBA00022801"/>
    </source>
</evidence>
<keyword evidence="2" id="KW-0719">Serine esterase</keyword>
<dbReference type="EMBL" id="KQ947426">
    <property type="protein sequence ID" value="KUJ11524.1"/>
    <property type="molecule type" value="Genomic_DNA"/>
</dbReference>